<proteinExistence type="inferred from homology"/>
<keyword evidence="5" id="KW-0732">Signal</keyword>
<evidence type="ECO:0000256" key="5">
    <source>
        <dbReference type="SAM" id="SignalP"/>
    </source>
</evidence>
<dbReference type="PROSITE" id="PS00141">
    <property type="entry name" value="ASP_PROTEASE"/>
    <property type="match status" value="1"/>
</dbReference>
<dbReference type="GO" id="GO:0004190">
    <property type="term" value="F:aspartic-type endopeptidase activity"/>
    <property type="evidence" value="ECO:0007669"/>
    <property type="project" value="UniProtKB-KW"/>
</dbReference>
<accession>A0AAD4QLJ2</accession>
<feature type="transmembrane region" description="Helical" evidence="4">
    <location>
        <begin position="423"/>
        <end position="445"/>
    </location>
</feature>
<dbReference type="InterPro" id="IPR021109">
    <property type="entry name" value="Peptidase_aspartic_dom_sf"/>
</dbReference>
<evidence type="ECO:0000313" key="7">
    <source>
        <dbReference type="EMBL" id="KAI0301931.1"/>
    </source>
</evidence>
<protein>
    <submittedName>
        <fullName evidence="7">Aspartic peptidase domain-containing protein</fullName>
    </submittedName>
</protein>
<keyword evidence="2" id="KW-0064">Aspartyl protease</keyword>
<organism evidence="7 8">
    <name type="scientific">Multifurca ochricompacta</name>
    <dbReference type="NCBI Taxonomy" id="376703"/>
    <lineage>
        <taxon>Eukaryota</taxon>
        <taxon>Fungi</taxon>
        <taxon>Dikarya</taxon>
        <taxon>Basidiomycota</taxon>
        <taxon>Agaricomycotina</taxon>
        <taxon>Agaricomycetes</taxon>
        <taxon>Russulales</taxon>
        <taxon>Russulaceae</taxon>
        <taxon>Multifurca</taxon>
    </lineage>
</organism>
<dbReference type="AlphaFoldDB" id="A0AAD4QLJ2"/>
<dbReference type="InterPro" id="IPR001461">
    <property type="entry name" value="Aspartic_peptidase_A1"/>
</dbReference>
<keyword evidence="4" id="KW-0812">Transmembrane</keyword>
<keyword evidence="8" id="KW-1185">Reference proteome</keyword>
<feature type="domain" description="Peptidase A1" evidence="6">
    <location>
        <begin position="56"/>
        <end position="363"/>
    </location>
</feature>
<keyword evidence="4" id="KW-0472">Membrane</keyword>
<dbReference type="PROSITE" id="PS51767">
    <property type="entry name" value="PEPTIDASE_A1"/>
    <property type="match status" value="1"/>
</dbReference>
<evidence type="ECO:0000313" key="8">
    <source>
        <dbReference type="Proteomes" id="UP001203297"/>
    </source>
</evidence>
<comment type="caution">
    <text evidence="7">The sequence shown here is derived from an EMBL/GenBank/DDBJ whole genome shotgun (WGS) entry which is preliminary data.</text>
</comment>
<dbReference type="PANTHER" id="PTHR47966">
    <property type="entry name" value="BETA-SITE APP-CLEAVING ENZYME, ISOFORM A-RELATED"/>
    <property type="match status" value="1"/>
</dbReference>
<dbReference type="Proteomes" id="UP001203297">
    <property type="component" value="Unassembled WGS sequence"/>
</dbReference>
<name>A0AAD4QLJ2_9AGAM</name>
<dbReference type="SUPFAM" id="SSF50630">
    <property type="entry name" value="Acid proteases"/>
    <property type="match status" value="1"/>
</dbReference>
<keyword evidence="2" id="KW-0378">Hydrolase</keyword>
<evidence type="ECO:0000256" key="1">
    <source>
        <dbReference type="ARBA" id="ARBA00007447"/>
    </source>
</evidence>
<dbReference type="EMBL" id="WTXG01000012">
    <property type="protein sequence ID" value="KAI0301931.1"/>
    <property type="molecule type" value="Genomic_DNA"/>
</dbReference>
<dbReference type="CDD" id="cd05471">
    <property type="entry name" value="pepsin_like"/>
    <property type="match status" value="1"/>
</dbReference>
<evidence type="ECO:0000256" key="3">
    <source>
        <dbReference type="SAM" id="MobiDB-lite"/>
    </source>
</evidence>
<feature type="chain" id="PRO_5042019137" evidence="5">
    <location>
        <begin position="24"/>
        <end position="485"/>
    </location>
</feature>
<evidence type="ECO:0000256" key="2">
    <source>
        <dbReference type="ARBA" id="ARBA00022750"/>
    </source>
</evidence>
<feature type="region of interest" description="Disordered" evidence="3">
    <location>
        <begin position="392"/>
        <end position="411"/>
    </location>
</feature>
<keyword evidence="4" id="KW-1133">Transmembrane helix</keyword>
<gene>
    <name evidence="7" type="ORF">B0F90DRAFT_1816811</name>
</gene>
<dbReference type="InterPro" id="IPR001969">
    <property type="entry name" value="Aspartic_peptidase_AS"/>
</dbReference>
<dbReference type="PANTHER" id="PTHR47966:SF51">
    <property type="entry name" value="BETA-SITE APP-CLEAVING ENZYME, ISOFORM A-RELATED"/>
    <property type="match status" value="1"/>
</dbReference>
<evidence type="ECO:0000259" key="6">
    <source>
        <dbReference type="PROSITE" id="PS51767"/>
    </source>
</evidence>
<dbReference type="Pfam" id="PF00026">
    <property type="entry name" value="Asp"/>
    <property type="match status" value="1"/>
</dbReference>
<dbReference type="InterPro" id="IPR034164">
    <property type="entry name" value="Pepsin-like_dom"/>
</dbReference>
<feature type="signal peptide" evidence="5">
    <location>
        <begin position="1"/>
        <end position="23"/>
    </location>
</feature>
<evidence type="ECO:0000256" key="4">
    <source>
        <dbReference type="SAM" id="Phobius"/>
    </source>
</evidence>
<keyword evidence="2" id="KW-0645">Protease</keyword>
<dbReference type="Gene3D" id="2.40.70.10">
    <property type="entry name" value="Acid Proteases"/>
    <property type="match status" value="2"/>
</dbReference>
<dbReference type="GO" id="GO:0006508">
    <property type="term" value="P:proteolysis"/>
    <property type="evidence" value="ECO:0007669"/>
    <property type="project" value="InterPro"/>
</dbReference>
<feature type="compositionally biased region" description="Low complexity" evidence="3">
    <location>
        <begin position="398"/>
        <end position="411"/>
    </location>
</feature>
<sequence>MLPPRPSSILLAAFLHVAQGVIATYLDLDLYHRSASLPNLFTRNSTSGLDIANGAYNINITLGGNQYSVLIDTGSSDLWVAGTVPRATDTGASASIQYAVGAAAGPVKTADLNFLGFTVPNQAFIEMPVSDSNPDGTGLIGLGPNSGSQVYAALNNQAAGDTPLDRIFRQNTSIPNFISVLLSRPNDTAERYTGEMTISEILPQFQNISNQPKVPVSVLQWEGIKTTSNATAGPAHDMSQLVAVIDTGFSLPQVPKYVADAIYSGAKGAKLVNIDSLNGEVWHVDCDAEVNVTIKIGGQSYFLHPLDTNQKVVDDNGKEYCIGPLQPRISGAEDPTFDLILGMAVLTNVYLLLNYGDFIDGSINNTANPFVQLLSTTDPAAAHADFVATRLSGKDTTNSQNNSNSSSSDNGNKAKGLFEKYKIPILAGAAVVGAAILAALLGLAFRRRKPVYRPLVDPAPAGDMQMQYVVGYGHNAGAQYADPWR</sequence>
<comment type="similarity">
    <text evidence="1">Belongs to the peptidase A1 family.</text>
</comment>
<reference evidence="7" key="1">
    <citation type="journal article" date="2022" name="New Phytol.">
        <title>Evolutionary transition to the ectomycorrhizal habit in the genomes of a hyperdiverse lineage of mushroom-forming fungi.</title>
        <authorList>
            <person name="Looney B."/>
            <person name="Miyauchi S."/>
            <person name="Morin E."/>
            <person name="Drula E."/>
            <person name="Courty P.E."/>
            <person name="Kohler A."/>
            <person name="Kuo A."/>
            <person name="LaButti K."/>
            <person name="Pangilinan J."/>
            <person name="Lipzen A."/>
            <person name="Riley R."/>
            <person name="Andreopoulos W."/>
            <person name="He G."/>
            <person name="Johnson J."/>
            <person name="Nolan M."/>
            <person name="Tritt A."/>
            <person name="Barry K.W."/>
            <person name="Grigoriev I.V."/>
            <person name="Nagy L.G."/>
            <person name="Hibbett D."/>
            <person name="Henrissat B."/>
            <person name="Matheny P.B."/>
            <person name="Labbe J."/>
            <person name="Martin F.M."/>
        </authorList>
    </citation>
    <scope>NUCLEOTIDE SEQUENCE</scope>
    <source>
        <strain evidence="7">BPL690</strain>
    </source>
</reference>
<dbReference type="InterPro" id="IPR033121">
    <property type="entry name" value="PEPTIDASE_A1"/>
</dbReference>